<dbReference type="Pfam" id="PF00041">
    <property type="entry name" value="fn3"/>
    <property type="match status" value="4"/>
</dbReference>
<evidence type="ECO:0000259" key="5">
    <source>
        <dbReference type="PROSITE" id="PS50060"/>
    </source>
</evidence>
<organism evidence="9 10">
    <name type="scientific">Porites lobata</name>
    <dbReference type="NCBI Taxonomy" id="104759"/>
    <lineage>
        <taxon>Eukaryota</taxon>
        <taxon>Metazoa</taxon>
        <taxon>Cnidaria</taxon>
        <taxon>Anthozoa</taxon>
        <taxon>Hexacorallia</taxon>
        <taxon>Scleractinia</taxon>
        <taxon>Fungiina</taxon>
        <taxon>Poritidae</taxon>
        <taxon>Porites</taxon>
    </lineage>
</organism>
<feature type="disulfide bond" evidence="3">
    <location>
        <begin position="46"/>
        <end position="107"/>
    </location>
</feature>
<dbReference type="SUPFAM" id="SSF50494">
    <property type="entry name" value="Trypsin-like serine proteases"/>
    <property type="match status" value="1"/>
</dbReference>
<feature type="domain" description="Peptidase S1" evidence="6">
    <location>
        <begin position="339"/>
        <end position="576"/>
    </location>
</feature>
<keyword evidence="2" id="KW-0325">Glycoprotein</keyword>
<feature type="disulfide bond" evidence="3">
    <location>
        <begin position="77"/>
        <end position="87"/>
    </location>
</feature>
<dbReference type="PANTHER" id="PTHR23282">
    <property type="entry name" value="APICAL ENDOSOMAL GLYCOPROTEIN PRECURSOR"/>
    <property type="match status" value="1"/>
</dbReference>
<dbReference type="Gene3D" id="2.40.10.10">
    <property type="entry name" value="Trypsin-like serine proteases"/>
    <property type="match status" value="1"/>
</dbReference>
<feature type="domain" description="MAM" evidence="5">
    <location>
        <begin position="745"/>
        <end position="896"/>
    </location>
</feature>
<dbReference type="Gene3D" id="2.60.40.10">
    <property type="entry name" value="Immunoglobulins"/>
    <property type="match status" value="4"/>
</dbReference>
<evidence type="ECO:0000256" key="2">
    <source>
        <dbReference type="ARBA" id="ARBA00023180"/>
    </source>
</evidence>
<dbReference type="Pfam" id="PF00629">
    <property type="entry name" value="MAM"/>
    <property type="match status" value="2"/>
</dbReference>
<evidence type="ECO:0000256" key="1">
    <source>
        <dbReference type="ARBA" id="ARBA00023157"/>
    </source>
</evidence>
<dbReference type="PANTHER" id="PTHR23282:SF142">
    <property type="entry name" value="MAM DOMAIN-CONTAINING PROTEIN"/>
    <property type="match status" value="1"/>
</dbReference>
<dbReference type="SMART" id="SM00060">
    <property type="entry name" value="FN3"/>
    <property type="match status" value="5"/>
</dbReference>
<dbReference type="PROSITE" id="PS50287">
    <property type="entry name" value="SRCR_2"/>
    <property type="match status" value="1"/>
</dbReference>
<dbReference type="InterPro" id="IPR003961">
    <property type="entry name" value="FN3_dom"/>
</dbReference>
<evidence type="ECO:0000259" key="7">
    <source>
        <dbReference type="PROSITE" id="PS50287"/>
    </source>
</evidence>
<dbReference type="SUPFAM" id="SSF49265">
    <property type="entry name" value="Fibronectin type III"/>
    <property type="match status" value="2"/>
</dbReference>
<dbReference type="PROSITE" id="PS50060">
    <property type="entry name" value="MAM_2"/>
    <property type="match status" value="2"/>
</dbReference>
<dbReference type="InterPro" id="IPR013320">
    <property type="entry name" value="ConA-like_dom_sf"/>
</dbReference>
<feature type="non-terminal residue" evidence="9">
    <location>
        <position position="1"/>
    </location>
</feature>
<dbReference type="InterPro" id="IPR001190">
    <property type="entry name" value="SRCR"/>
</dbReference>
<keyword evidence="4" id="KW-0645">Protease</keyword>
<dbReference type="PRINTS" id="PR00722">
    <property type="entry name" value="CHYMOTRYPSIN"/>
</dbReference>
<evidence type="ECO:0000256" key="4">
    <source>
        <dbReference type="RuleBase" id="RU363034"/>
    </source>
</evidence>
<dbReference type="InterPro" id="IPR001254">
    <property type="entry name" value="Trypsin_dom"/>
</dbReference>
<dbReference type="SMART" id="SM00137">
    <property type="entry name" value="MAM"/>
    <property type="match status" value="2"/>
</dbReference>
<keyword evidence="10" id="KW-1185">Reference proteome</keyword>
<comment type="caution">
    <text evidence="9">The sequence shown here is derived from an EMBL/GenBank/DDBJ whole genome shotgun (WGS) entry which is preliminary data.</text>
</comment>
<keyword evidence="4" id="KW-0720">Serine protease</keyword>
<sequence length="1519" mass="166120">LLKIISALRLVGGSRSSEGRVEVFHNNAWGTVCDDSWDINDAHVICRQLGYPGAISAPGSARFGAGSGPIWLDDVNCQGNETSILYCGHRGWGIENCGHHEDASVVCYGQGSGGCSRTINSTFGDIEVNGTNSYYEICQWTILSSSISQAVALLSVRESYLVSCREYVKITDGVGTEVLHQRGCVPFATENLLDVQFGSSGNISVQVYLENAQSRVKIKFAVLKNGISSALPLSGWNVTVLMSSHFGFTIQLSALHTYIDRTASFYLIVLKTPAGYVLAAETFPASATTEDITGLRPSTMYRFCVYGIDETGQAYKTSESLASTTDVFCGSRPSASSQIVGGSVARVNSWPWQVMLIRTSGSRLFCGGSLVDPYWVVTAAHCVRGKSPSSIKVKLGAHYRTTFSVGTEQEIKVAQIIRHENYNNPLNYSNDIALIKLLKPANLGVGIGLVCLPDMQHPLPFDNLNRKCWITGWSTLSSGGSQPNTLMEAQIPLVSKRRCVNFYPGKIDDSMLCAGLDTGGVDTCQGDSGGPLVCEFNGTWFLEGVTSWGYRCAYASKYGVNVNVRDLKQWLTNHIYQAIPPAVLPQNQSVSALVWCSFDNGLCSGWNQSSSDDFDWTLSSGSTPSAYTGPSSGQGGSGKYMYIETSSPRRPGDKAKLILTVPNNGEMSCLSFYYHMYGATVGTLNVFSGNSKVFNISGHQSTNWIMVERNIILNGVVIFEGIAGKSFTGDIAIDSVEINSGGCKVSCNFDNGLCFGCSQSREDVFDWTLYSGSTPSSGTGPLSDHTSGSGKYFYIEASNQATGDNAKLTFTVPRNKSSCCLKFFYHMYGSTMGTLNVFSGNNKIFTKSGNQGNYWKRVKRTVYLSDVVTFEGIRGPSIQSDIAIDDVSIVDGNCPGCGGALNKTSGVLYKAIGGDQADVHCVWKIGKAGVRDAVALFGLESNCSEHVKLLRPDGYEVFNQRGCNSSYPAGTSLEVPFGDAQYLILDISLEHRWSVANVKYSIVGRTLYSAQIVPSWNFTIINKTSTSLTVRWSNFPLSVPIQRLSVKYKDKNSNVSLIYHVSNWYNSHYTGNVLKAYMFYEVYVVAVSSVNGTLYSSEAITARTNEGVPSVAPSGLRVSTLHFTELKVQWNPIPQHSVNGRLLGYVVNYEEYPYYRYGTRRVNTSSPDVRMVVLSGLKAAHSYRVWVAGFTRTGTGPQSSKYSVITGATLEYVKITGGNGSLVWQGGYSYSPDLRSFGQVGFGNANDITVQIHLSSYSRLKLQYGIMKQGLFSALLINWNVTVDNTSRTSMTVHWENLAPLINDTVLYYIATAHHGNLPRAAVVSGDLYSANFLGLSTYTEYQVNVVGISSHGQPYNSSNVTALTEGGIPRRAPSYIMVTNLRFDQVKVQWDPLPQQFANGRLLGYTIYYHEYYYPYTKKSLKTRSPYVNMVILRGLKAATRYKIAVAAFTPKGAGTQSYWQYITTGCGGNLNELFGNFQVGRRYYSHTLLCNWKIGNAGISQAVALVSLRELSLSDYR</sequence>
<dbReference type="CDD" id="cd06263">
    <property type="entry name" value="MAM"/>
    <property type="match status" value="2"/>
</dbReference>
<dbReference type="InterPro" id="IPR009003">
    <property type="entry name" value="Peptidase_S1_PA"/>
</dbReference>
<dbReference type="InterPro" id="IPR000998">
    <property type="entry name" value="MAM_dom"/>
</dbReference>
<evidence type="ECO:0000313" key="10">
    <source>
        <dbReference type="Proteomes" id="UP001159405"/>
    </source>
</evidence>
<evidence type="ECO:0008006" key="11">
    <source>
        <dbReference type="Google" id="ProtNLM"/>
    </source>
</evidence>
<keyword evidence="1 3" id="KW-1015">Disulfide bond</keyword>
<feature type="domain" description="Fibronectin type-III" evidence="8">
    <location>
        <begin position="1373"/>
        <end position="1469"/>
    </location>
</feature>
<reference evidence="9 10" key="1">
    <citation type="submission" date="2022-05" db="EMBL/GenBank/DDBJ databases">
        <authorList>
            <consortium name="Genoscope - CEA"/>
            <person name="William W."/>
        </authorList>
    </citation>
    <scope>NUCLEOTIDE SEQUENCE [LARGE SCALE GENOMIC DNA]</scope>
</reference>
<dbReference type="InterPro" id="IPR051560">
    <property type="entry name" value="MAM_domain-containing"/>
</dbReference>
<evidence type="ECO:0000313" key="9">
    <source>
        <dbReference type="EMBL" id="CAH3185121.1"/>
    </source>
</evidence>
<dbReference type="InterPro" id="IPR036116">
    <property type="entry name" value="FN3_sf"/>
</dbReference>
<dbReference type="InterPro" id="IPR043504">
    <property type="entry name" value="Peptidase_S1_PA_chymotrypsin"/>
</dbReference>
<dbReference type="InterPro" id="IPR033116">
    <property type="entry name" value="TRYPSIN_SER"/>
</dbReference>
<dbReference type="Gene3D" id="3.10.250.10">
    <property type="entry name" value="SRCR-like domain"/>
    <property type="match status" value="1"/>
</dbReference>
<dbReference type="InterPro" id="IPR018114">
    <property type="entry name" value="TRYPSIN_HIS"/>
</dbReference>
<gene>
    <name evidence="9" type="ORF">PLOB_00032122</name>
</gene>
<dbReference type="PROSITE" id="PS00134">
    <property type="entry name" value="TRYPSIN_HIS"/>
    <property type="match status" value="1"/>
</dbReference>
<dbReference type="PROSITE" id="PS50240">
    <property type="entry name" value="TRYPSIN_DOM"/>
    <property type="match status" value="1"/>
</dbReference>
<dbReference type="EMBL" id="CALNXK010000412">
    <property type="protein sequence ID" value="CAH3185121.1"/>
    <property type="molecule type" value="Genomic_DNA"/>
</dbReference>
<feature type="domain" description="Fibronectin type-III" evidence="8">
    <location>
        <begin position="1014"/>
        <end position="1107"/>
    </location>
</feature>
<keyword evidence="4" id="KW-0378">Hydrolase</keyword>
<dbReference type="SMART" id="SM00202">
    <property type="entry name" value="SR"/>
    <property type="match status" value="1"/>
</dbReference>
<dbReference type="SUPFAM" id="SSF49899">
    <property type="entry name" value="Concanavalin A-like lectins/glucanases"/>
    <property type="match status" value="2"/>
</dbReference>
<dbReference type="Gene3D" id="2.60.120.200">
    <property type="match status" value="2"/>
</dbReference>
<dbReference type="PROSITE" id="PS50853">
    <property type="entry name" value="FN3"/>
    <property type="match status" value="4"/>
</dbReference>
<accession>A0ABN8S333</accession>
<feature type="domain" description="Fibronectin type-III" evidence="8">
    <location>
        <begin position="1112"/>
        <end position="1209"/>
    </location>
</feature>
<name>A0ABN8S333_9CNID</name>
<dbReference type="CDD" id="cd00190">
    <property type="entry name" value="Tryp_SPc"/>
    <property type="match status" value="1"/>
</dbReference>
<feature type="domain" description="MAM" evidence="5">
    <location>
        <begin position="594"/>
        <end position="745"/>
    </location>
</feature>
<dbReference type="PROSITE" id="PS00135">
    <property type="entry name" value="TRYPSIN_SER"/>
    <property type="match status" value="1"/>
</dbReference>
<feature type="disulfide bond" evidence="3">
    <location>
        <begin position="33"/>
        <end position="97"/>
    </location>
</feature>
<evidence type="ECO:0000259" key="8">
    <source>
        <dbReference type="PROSITE" id="PS50853"/>
    </source>
</evidence>
<dbReference type="Pfam" id="PF00530">
    <property type="entry name" value="SRCR"/>
    <property type="match status" value="1"/>
</dbReference>
<evidence type="ECO:0000259" key="6">
    <source>
        <dbReference type="PROSITE" id="PS50240"/>
    </source>
</evidence>
<feature type="domain" description="Fibronectin type-III" evidence="8">
    <location>
        <begin position="1277"/>
        <end position="1368"/>
    </location>
</feature>
<dbReference type="Pfam" id="PF00089">
    <property type="entry name" value="Trypsin"/>
    <property type="match status" value="1"/>
</dbReference>
<dbReference type="InterPro" id="IPR013783">
    <property type="entry name" value="Ig-like_fold"/>
</dbReference>
<dbReference type="PRINTS" id="PR00258">
    <property type="entry name" value="SPERACTRCPTR"/>
</dbReference>
<dbReference type="Proteomes" id="UP001159405">
    <property type="component" value="Unassembled WGS sequence"/>
</dbReference>
<evidence type="ECO:0000256" key="3">
    <source>
        <dbReference type="PROSITE-ProRule" id="PRU00196"/>
    </source>
</evidence>
<feature type="domain" description="SRCR" evidence="7">
    <location>
        <begin position="8"/>
        <end position="108"/>
    </location>
</feature>
<proteinExistence type="predicted"/>
<dbReference type="SMART" id="SM00020">
    <property type="entry name" value="Tryp_SPc"/>
    <property type="match status" value="1"/>
</dbReference>
<dbReference type="SUPFAM" id="SSF56487">
    <property type="entry name" value="SRCR-like"/>
    <property type="match status" value="1"/>
</dbReference>
<dbReference type="PROSITE" id="PS00420">
    <property type="entry name" value="SRCR_1"/>
    <property type="match status" value="1"/>
</dbReference>
<dbReference type="CDD" id="cd00063">
    <property type="entry name" value="FN3"/>
    <property type="match status" value="4"/>
</dbReference>
<dbReference type="InterPro" id="IPR036772">
    <property type="entry name" value="SRCR-like_dom_sf"/>
</dbReference>
<dbReference type="InterPro" id="IPR001314">
    <property type="entry name" value="Peptidase_S1A"/>
</dbReference>
<protein>
    <recommendedName>
        <fullName evidence="11">Deleted in malignant brain tumors 1 protein</fullName>
    </recommendedName>
</protein>